<feature type="disulfide bond" evidence="1">
    <location>
        <begin position="1295"/>
        <end position="1304"/>
    </location>
</feature>
<organism evidence="4 5">
    <name type="scientific">Dictyostelium discoideum</name>
    <name type="common">Social amoeba</name>
    <dbReference type="NCBI Taxonomy" id="44689"/>
    <lineage>
        <taxon>Eukaryota</taxon>
        <taxon>Amoebozoa</taxon>
        <taxon>Evosea</taxon>
        <taxon>Eumycetozoa</taxon>
        <taxon>Dictyostelia</taxon>
        <taxon>Dictyosteliales</taxon>
        <taxon>Dictyosteliaceae</taxon>
        <taxon>Dictyostelium</taxon>
    </lineage>
</organism>
<dbReference type="Gene3D" id="2.60.40.10">
    <property type="entry name" value="Immunoglobulins"/>
    <property type="match status" value="4"/>
</dbReference>
<protein>
    <submittedName>
        <fullName evidence="4">IPT/TIG domain-containing protein</fullName>
    </submittedName>
</protein>
<dbReference type="PANTHER" id="PTHR31378">
    <property type="entry name" value="EGF-LIKE DOMAIN-CONTAINING PROTEIN-RELATED-RELATED"/>
    <property type="match status" value="1"/>
</dbReference>
<dbReference type="VEuPathDB" id="AmoebaDB:DDB_G0269040"/>
<dbReference type="Pfam" id="PF25024">
    <property type="entry name" value="EGF_TEN"/>
    <property type="match status" value="1"/>
</dbReference>
<feature type="domain" description="EGF-like" evidence="3">
    <location>
        <begin position="1204"/>
        <end position="1237"/>
    </location>
</feature>
<keyword evidence="5" id="KW-1185">Reference proteome</keyword>
<feature type="disulfide bond" evidence="1">
    <location>
        <begin position="1190"/>
        <end position="1199"/>
    </location>
</feature>
<dbReference type="Pfam" id="PF01833">
    <property type="entry name" value="TIG"/>
    <property type="match status" value="4"/>
</dbReference>
<keyword evidence="2" id="KW-0812">Transmembrane</keyword>
<dbReference type="RefSeq" id="XP_646829.2">
    <property type="nucleotide sequence ID" value="XM_641737.2"/>
</dbReference>
<feature type="disulfide bond" evidence="1">
    <location>
        <begin position="1171"/>
        <end position="1181"/>
    </location>
</feature>
<dbReference type="PRINTS" id="PR00011">
    <property type="entry name" value="EGFLAMININ"/>
</dbReference>
<dbReference type="InterPro" id="IPR016187">
    <property type="entry name" value="CTDL_fold"/>
</dbReference>
<dbReference type="FunCoup" id="Q55F41">
    <property type="interactions" value="362"/>
</dbReference>
<dbReference type="SUPFAM" id="SSF81296">
    <property type="entry name" value="E set domains"/>
    <property type="match status" value="2"/>
</dbReference>
<dbReference type="Gene3D" id="2.10.25.10">
    <property type="entry name" value="Laminin"/>
    <property type="match status" value="6"/>
</dbReference>
<name>Q55F41_DICDI</name>
<dbReference type="GlyGen" id="Q55F41">
    <property type="glycosylation" value="1 site"/>
</dbReference>
<dbReference type="CDD" id="cd00603">
    <property type="entry name" value="IPT_PCSR"/>
    <property type="match status" value="3"/>
</dbReference>
<dbReference type="EMBL" id="AAFI02000004">
    <property type="protein sequence ID" value="EAL73109.2"/>
    <property type="molecule type" value="Genomic_DNA"/>
</dbReference>
<dbReference type="PANTHER" id="PTHR31378:SF32">
    <property type="entry name" value="EGF-LIKE DOMAIN-CONTAINING PROTEIN-RELATED"/>
    <property type="match status" value="1"/>
</dbReference>
<feature type="disulfide bond" evidence="1">
    <location>
        <begin position="1513"/>
        <end position="1523"/>
    </location>
</feature>
<dbReference type="InterPro" id="IPR002909">
    <property type="entry name" value="IPT_dom"/>
</dbReference>
<evidence type="ECO:0000256" key="2">
    <source>
        <dbReference type="SAM" id="Phobius"/>
    </source>
</evidence>
<dbReference type="FunFam" id="2.60.40.10:FF:002578">
    <property type="match status" value="2"/>
</dbReference>
<keyword evidence="2" id="KW-1133">Transmembrane helix</keyword>
<dbReference type="GeneID" id="8616512"/>
<dbReference type="SMART" id="SM00181">
    <property type="entry name" value="EGF"/>
    <property type="match status" value="11"/>
</dbReference>
<dbReference type="KEGG" id="ddi:DDB_G0269040"/>
<comment type="caution">
    <text evidence="4">The sequence shown here is derived from an EMBL/GenBank/DDBJ whole genome shotgun (WGS) entry which is preliminary data.</text>
</comment>
<keyword evidence="1" id="KW-0245">EGF-like domain</keyword>
<dbReference type="dictyBase" id="DDB_G0269040"/>
<feature type="domain" description="EGF-like" evidence="3">
    <location>
        <begin position="1271"/>
        <end position="1305"/>
    </location>
</feature>
<proteinExistence type="predicted"/>
<keyword evidence="1" id="KW-1015">Disulfide bond</keyword>
<dbReference type="Proteomes" id="UP000002195">
    <property type="component" value="Unassembled WGS sequence"/>
</dbReference>
<feature type="domain" description="EGF-like" evidence="3">
    <location>
        <begin position="1167"/>
        <end position="1200"/>
    </location>
</feature>
<evidence type="ECO:0000313" key="4">
    <source>
        <dbReference type="EMBL" id="EAL73109.2"/>
    </source>
</evidence>
<dbReference type="PROSITE" id="PS00022">
    <property type="entry name" value="EGF_1"/>
    <property type="match status" value="4"/>
</dbReference>
<keyword evidence="2" id="KW-0472">Membrane</keyword>
<dbReference type="InterPro" id="IPR013783">
    <property type="entry name" value="Ig-like_fold"/>
</dbReference>
<gene>
    <name evidence="4" type="ORF">DDB_G0269040</name>
</gene>
<dbReference type="InterPro" id="IPR014756">
    <property type="entry name" value="Ig_E-set"/>
</dbReference>
<dbReference type="PROSITE" id="PS50026">
    <property type="entry name" value="EGF_3"/>
    <property type="match status" value="4"/>
</dbReference>
<feature type="domain" description="EGF-like" evidence="3">
    <location>
        <begin position="1509"/>
        <end position="1542"/>
    </location>
</feature>
<evidence type="ECO:0000256" key="1">
    <source>
        <dbReference type="PROSITE-ProRule" id="PRU00076"/>
    </source>
</evidence>
<dbReference type="InParanoid" id="Q55F41"/>
<dbReference type="OMA" id="EWEGIDC"/>
<dbReference type="HOGENOM" id="CLU_237377_0_0_1"/>
<dbReference type="eggNOG" id="KOG1225">
    <property type="taxonomic scope" value="Eukaryota"/>
</dbReference>
<dbReference type="PaxDb" id="44689-DDB0238331"/>
<comment type="caution">
    <text evidence="1">Lacks conserved residue(s) required for the propagation of feature annotation.</text>
</comment>
<feature type="disulfide bond" evidence="1">
    <location>
        <begin position="1227"/>
        <end position="1236"/>
    </location>
</feature>
<dbReference type="SUPFAM" id="SSF56436">
    <property type="entry name" value="C-type lectin-like"/>
    <property type="match status" value="1"/>
</dbReference>
<reference evidence="4 5" key="1">
    <citation type="journal article" date="2005" name="Nature">
        <title>The genome of the social amoeba Dictyostelium discoideum.</title>
        <authorList>
            <consortium name="The Dictyostelium discoideum Sequencing Consortium"/>
            <person name="Eichinger L."/>
            <person name="Pachebat J.A."/>
            <person name="Glockner G."/>
            <person name="Rajandream M.A."/>
            <person name="Sucgang R."/>
            <person name="Berriman M."/>
            <person name="Song J."/>
            <person name="Olsen R."/>
            <person name="Szafranski K."/>
            <person name="Xu Q."/>
            <person name="Tunggal B."/>
            <person name="Kummerfeld S."/>
            <person name="Madera M."/>
            <person name="Konfortov B.A."/>
            <person name="Rivero F."/>
            <person name="Bankier A.T."/>
            <person name="Lehmann R."/>
            <person name="Hamlin N."/>
            <person name="Davies R."/>
            <person name="Gaudet P."/>
            <person name="Fey P."/>
            <person name="Pilcher K."/>
            <person name="Chen G."/>
            <person name="Saunders D."/>
            <person name="Sodergren E."/>
            <person name="Davis P."/>
            <person name="Kerhornou A."/>
            <person name="Nie X."/>
            <person name="Hall N."/>
            <person name="Anjard C."/>
            <person name="Hemphill L."/>
            <person name="Bason N."/>
            <person name="Farbrother P."/>
            <person name="Desany B."/>
            <person name="Just E."/>
            <person name="Morio T."/>
            <person name="Rost R."/>
            <person name="Churcher C."/>
            <person name="Cooper J."/>
            <person name="Haydock S."/>
            <person name="van Driessche N."/>
            <person name="Cronin A."/>
            <person name="Goodhead I."/>
            <person name="Muzny D."/>
            <person name="Mourier T."/>
            <person name="Pain A."/>
            <person name="Lu M."/>
            <person name="Harper D."/>
            <person name="Lindsay R."/>
            <person name="Hauser H."/>
            <person name="James K."/>
            <person name="Quiles M."/>
            <person name="Madan Babu M."/>
            <person name="Saito T."/>
            <person name="Buchrieser C."/>
            <person name="Wardroper A."/>
            <person name="Felder M."/>
            <person name="Thangavelu M."/>
            <person name="Johnson D."/>
            <person name="Knights A."/>
            <person name="Loulseged H."/>
            <person name="Mungall K."/>
            <person name="Oliver K."/>
            <person name="Price C."/>
            <person name="Quail M.A."/>
            <person name="Urushihara H."/>
            <person name="Hernandez J."/>
            <person name="Rabbinowitsch E."/>
            <person name="Steffen D."/>
            <person name="Sanders M."/>
            <person name="Ma J."/>
            <person name="Kohara Y."/>
            <person name="Sharp S."/>
            <person name="Simmonds M."/>
            <person name="Spiegler S."/>
            <person name="Tivey A."/>
            <person name="Sugano S."/>
            <person name="White B."/>
            <person name="Walker D."/>
            <person name="Woodward J."/>
            <person name="Winckler T."/>
            <person name="Tanaka Y."/>
            <person name="Shaulsky G."/>
            <person name="Schleicher M."/>
            <person name="Weinstock G."/>
            <person name="Rosenthal A."/>
            <person name="Cox E.C."/>
            <person name="Chisholm R.L."/>
            <person name="Gibbs R."/>
            <person name="Loomis W.F."/>
            <person name="Platzer M."/>
            <person name="Kay R.R."/>
            <person name="Williams J."/>
            <person name="Dear P.H."/>
            <person name="Noegel A.A."/>
            <person name="Barrell B."/>
            <person name="Kuspa A."/>
        </authorList>
    </citation>
    <scope>NUCLEOTIDE SEQUENCE [LARGE SCALE GENOMIC DNA]</scope>
    <source>
        <strain evidence="4 5">AX4</strain>
    </source>
</reference>
<sequence length="1830" mass="198297">MLWKLRGDQFVILLFFIIFFGNVFSQTISIQNPQNLHWYQVYNDLQDGINATLICSQKTFTDSTTGEVLRGYLATFTSEEEWNWATANNVVKAAAWLSGSDGIKTGVWAWSNGSPEGGQPMYNLYFDKCYTFCLFGNVEPNLILNEHWVHTSGSNGVAYWNNNNYKASIPNYICEFGGLEEPFIPTSPTQGSKVIVSNLSAYKIASLKITFTSRDTSSTFLCSGITQINSTHAYCNIPVGQGKYKYVVTDGIKTSKVQYWHYELPYVGGVFTAFTAGQTVTITGANFGTDNSKISIVLGGSPNVTCNSIKITQAHEALTCVLGGTITEKFLPVTIDVSGSRFISYKAAVYYPTNFRYYSGFVSSSTFDLSMNNYSAQLRVDGQVGHIGVFDSQALATFIAASLPIPVTKLEWLLWQNVYYDPAVASFKYLTGPKKNTNCPLYYTNTAIDKSSWSTATRFIIFANNFTIMAYGGSASTFTEFGGEGPTFTYPNKVYYVSPAGGVVNLQIDNYGTVFSQIVVTFNQVTQVPFVRDFIAGELDTTIPAGFDGPYSISVKVDDLTTPPNTQSIQYYAPVIKSITRIPTTGGLVTISGDYFSNVITNSIITFGSIQCINPAMLTAYSAMTCTLPAGTGQQSVTLQVSKQISPAYLYSYASPVITSANNVPNIGGSLTIDGTNFGTNPAVIKVTVGSYSCGNVAMVTPQTRITCVMPLATATNYNLVVTVSNLDSNAYPMYVFTSARGITQVGADITIEGTGMPSTSLLSILLGSVNISTYCNGGGSEIKCINLPTSVVSGNLQMSKGTTDIYPVIAFTLSPYISAISNQMLDTISSTTITLTGRYFESKTFETTNTIVVAQDGETLPSSSYKLINPQTMEVYINGGFGANHILYILVGARSSNGAIYSFFAPELISISQVGSKVTVSGRNFSSDPSFTTLTFGAYKPTLTLINSNTITFDTTSVSRNGDVYVSVLNQKSNTLNFRLTPSLDSQILPKPNINGPTPITITGQYLYKVDATGKAIALDFYYQFTTVENTPAKLLDCTSSVENKYVCSMVSGYGYFNIYAISDGTIKTNVISGLQYVSPIVGNVSSIYYQEPGIVKVNVSNIATGQTKISIGGDDCSSVTIIDSNTAQCYFQANTLYPEGKNSLNLSVVSAGLSGYNDNAFVYLPLFSCPNDCSGHGTCDPKTGLCHCDTNWNKTDCSNDMTLIDCPNNCSGNGECNRKTGLCSCTQEWEGIDCSNRTCPNNCNGNNGECNVLTGLCLCTPEWEGIDCSNRTCPNNCNGENGECNVLTGLCLCTPEWEGTDCSNRTCPNNCNGNNGECNVLTGLCSCTPEWEGIDCSNRTCPNNCNGENGECDVLTGLCSCTLAWEGIDCSNRTCPNNCNGNNGECNVLTGLCSCTQEWEGIDCSNRTCPNNCNGENGECDVLTGLCSCTPEWEGIDCSNKTCPNNCNGENGECNILTGLCSCTPEWEGIDCSNRTCPNNCSGENGQCDVLTGLCSCLNGFEGIDCSNKTCPNNCSNNGQCDKSNGKCFCYSNWGGSDCSIVTTRKPDLPPPIIDENGQTIFPGINLNISVSITHLREIDINDESVKVLRLRDIVWVERSNISSNYFYYKGTFKNDSAIFELVIKYFQNADTITFAGEQLDMPDNSIKYQVTISNWDFASETNNLQAVYYSKTGLVTKHKCDEIVSSSIVGTNDYQINTGEAEFNAKFASKVIVDKNLYSSTYITALQSDDPLYNDIGSNVDSDYSLLTAIMTPYFRKQVELDPLFSSLIKTSEKVSECETTEKWKIPVIVVLSVVGGVSVATAGFFVTKHKLASKKAKDSISMSTRS</sequence>
<dbReference type="CDD" id="cd00102">
    <property type="entry name" value="IPT"/>
    <property type="match status" value="1"/>
</dbReference>
<evidence type="ECO:0000313" key="5">
    <source>
        <dbReference type="Proteomes" id="UP000002195"/>
    </source>
</evidence>
<dbReference type="InterPro" id="IPR000742">
    <property type="entry name" value="EGF"/>
</dbReference>
<feature type="disulfide bond" evidence="1">
    <location>
        <begin position="1208"/>
        <end position="1218"/>
    </location>
</feature>
<feature type="disulfide bond" evidence="1">
    <location>
        <begin position="1532"/>
        <end position="1541"/>
    </location>
</feature>
<evidence type="ECO:0000259" key="3">
    <source>
        <dbReference type="PROSITE" id="PS50026"/>
    </source>
</evidence>
<feature type="transmembrane region" description="Helical" evidence="2">
    <location>
        <begin position="1789"/>
        <end position="1811"/>
    </location>
</feature>
<dbReference type="AlphaFoldDB" id="Q55F41"/>
<accession>Q55F41</accession>